<organism evidence="1">
    <name type="scientific">uncultured bacterium</name>
    <name type="common">gcode 4</name>
    <dbReference type="NCBI Taxonomy" id="1234023"/>
    <lineage>
        <taxon>Bacteria</taxon>
        <taxon>environmental samples</taxon>
    </lineage>
</organism>
<dbReference type="EMBL" id="AMFJ01036149">
    <property type="protein sequence ID" value="EKD24982.1"/>
    <property type="molecule type" value="Genomic_DNA"/>
</dbReference>
<protein>
    <submittedName>
        <fullName evidence="1">Uncharacterized protein</fullName>
    </submittedName>
</protein>
<evidence type="ECO:0000313" key="1">
    <source>
        <dbReference type="EMBL" id="EKD24982.1"/>
    </source>
</evidence>
<proteinExistence type="predicted"/>
<dbReference type="AlphaFoldDB" id="K1XII3"/>
<comment type="caution">
    <text evidence="1">The sequence shown here is derived from an EMBL/GenBank/DDBJ whole genome shotgun (WGS) entry which is preliminary data.</text>
</comment>
<sequence>MYLSSRRIRNLTLCGIGIPLLFLAFLYSNDVMVGFSEFAFLSGGNEVNTLSLEVTGGDTTGFSVKIYNTENISMTYKLWFVDASVTNDWFAQWACLSINQTGNFWRYVSGDISLFTLTAGSDITKTLSVTFPTYYSWIYHWCIMFFPLTTNGTIDMNTVPRRGWFIDALVHPTTFPVYVKAFPSNRVYQETNNENIWILKIYDISKALIFTSQPFTLNSAGTGETLIYSPPGAYYVAFKWQSHLASYLEGKIIWGTGIDFFDFTIGANLYGAQNINSQEDDGNKYQTAWDLKNTNGAYDFVINGNDISIVLNGTFPLYWASVLEPRNLNGDDAVNASDLSVIGGNALKKDSFAPPSLGGIFIR</sequence>
<reference evidence="1" key="1">
    <citation type="journal article" date="2012" name="Science">
        <title>Fermentation, hydrogen, and sulfur metabolism in multiple uncultivated bacterial phyla.</title>
        <authorList>
            <person name="Wrighton K.C."/>
            <person name="Thomas B.C."/>
            <person name="Sharon I."/>
            <person name="Miller C.S."/>
            <person name="Castelle C.J."/>
            <person name="VerBerkmoes N.C."/>
            <person name="Wilkins M.J."/>
            <person name="Hettich R.L."/>
            <person name="Lipton M.S."/>
            <person name="Williams K.H."/>
            <person name="Long P.E."/>
            <person name="Banfield J.F."/>
        </authorList>
    </citation>
    <scope>NUCLEOTIDE SEQUENCE [LARGE SCALE GENOMIC DNA]</scope>
</reference>
<accession>K1XII3</accession>
<gene>
    <name evidence="1" type="ORF">ACD_80C00142G0024</name>
</gene>
<name>K1XII3_9BACT</name>